<organism evidence="16">
    <name type="scientific">Medioppia subpectinata</name>
    <dbReference type="NCBI Taxonomy" id="1979941"/>
    <lineage>
        <taxon>Eukaryota</taxon>
        <taxon>Metazoa</taxon>
        <taxon>Ecdysozoa</taxon>
        <taxon>Arthropoda</taxon>
        <taxon>Chelicerata</taxon>
        <taxon>Arachnida</taxon>
        <taxon>Acari</taxon>
        <taxon>Acariformes</taxon>
        <taxon>Sarcoptiformes</taxon>
        <taxon>Oribatida</taxon>
        <taxon>Brachypylina</taxon>
        <taxon>Oppioidea</taxon>
        <taxon>Oppiidae</taxon>
        <taxon>Medioppia</taxon>
    </lineage>
</organism>
<evidence type="ECO:0000256" key="4">
    <source>
        <dbReference type="ARBA" id="ARBA00018980"/>
    </source>
</evidence>
<evidence type="ECO:0000259" key="15">
    <source>
        <dbReference type="SMART" id="SM00184"/>
    </source>
</evidence>
<dbReference type="EMBL" id="CAJPIZ010020088">
    <property type="protein sequence ID" value="CAG2117168.1"/>
    <property type="molecule type" value="Genomic_DNA"/>
</dbReference>
<comment type="subcellular location">
    <subcellularLocation>
        <location evidence="1">Peroxisome membrane</location>
        <topology evidence="1">Multi-pass membrane protein</topology>
    </subcellularLocation>
</comment>
<dbReference type="GO" id="GO:0016558">
    <property type="term" value="P:protein import into peroxisome matrix"/>
    <property type="evidence" value="ECO:0007669"/>
    <property type="project" value="InterPro"/>
</dbReference>
<evidence type="ECO:0000256" key="1">
    <source>
        <dbReference type="ARBA" id="ARBA00004585"/>
    </source>
</evidence>
<feature type="non-terminal residue" evidence="16">
    <location>
        <position position="1"/>
    </location>
</feature>
<dbReference type="Pfam" id="PF04757">
    <property type="entry name" value="Pex2_Pex12"/>
    <property type="match status" value="2"/>
</dbReference>
<name>A0A7R9L9Y3_9ACAR</name>
<keyword evidence="13" id="KW-0576">Peroxisome</keyword>
<evidence type="ECO:0000256" key="11">
    <source>
        <dbReference type="ARBA" id="ARBA00022989"/>
    </source>
</evidence>
<proteinExistence type="inferred from homology"/>
<evidence type="ECO:0000256" key="14">
    <source>
        <dbReference type="ARBA" id="ARBA00029692"/>
    </source>
</evidence>
<keyword evidence="8" id="KW-0863">Zinc-finger</keyword>
<dbReference type="PANTHER" id="PTHR12888:SF0">
    <property type="entry name" value="PEROXISOME ASSEMBLY PROTEIN 12"/>
    <property type="match status" value="1"/>
</dbReference>
<dbReference type="Proteomes" id="UP000759131">
    <property type="component" value="Unassembled WGS sequence"/>
</dbReference>
<dbReference type="InterPro" id="IPR001841">
    <property type="entry name" value="Znf_RING"/>
</dbReference>
<dbReference type="AlphaFoldDB" id="A0A7R9L9Y3"/>
<dbReference type="InterPro" id="IPR017375">
    <property type="entry name" value="PEX12"/>
</dbReference>
<keyword evidence="9" id="KW-0862">Zinc</keyword>
<dbReference type="SUPFAM" id="SSF57850">
    <property type="entry name" value="RING/U-box"/>
    <property type="match status" value="1"/>
</dbReference>
<gene>
    <name evidence="16" type="ORF">OSB1V03_LOCUS17122</name>
</gene>
<evidence type="ECO:0000313" key="16">
    <source>
        <dbReference type="EMBL" id="CAD7637789.1"/>
    </source>
</evidence>
<keyword evidence="6" id="KW-0812">Transmembrane</keyword>
<comment type="similarity">
    <text evidence="3">Belongs to the pex2/pex10/pex12 family.</text>
</comment>
<keyword evidence="12" id="KW-0472">Membrane</keyword>
<evidence type="ECO:0000256" key="7">
    <source>
        <dbReference type="ARBA" id="ARBA00022723"/>
    </source>
</evidence>
<accession>A0A7R9L9Y3</accession>
<reference evidence="16" key="1">
    <citation type="submission" date="2020-11" db="EMBL/GenBank/DDBJ databases">
        <authorList>
            <person name="Tran Van P."/>
        </authorList>
    </citation>
    <scope>NUCLEOTIDE SEQUENCE</scope>
</reference>
<evidence type="ECO:0000256" key="2">
    <source>
        <dbReference type="ARBA" id="ARBA00004906"/>
    </source>
</evidence>
<protein>
    <recommendedName>
        <fullName evidence="4">Peroxisome assembly protein 12</fullName>
    </recommendedName>
    <alternativeName>
        <fullName evidence="14">Peroxin-12</fullName>
    </alternativeName>
</protein>
<dbReference type="EMBL" id="OC874663">
    <property type="protein sequence ID" value="CAD7637789.1"/>
    <property type="molecule type" value="Genomic_DNA"/>
</dbReference>
<keyword evidence="5" id="KW-0813">Transport</keyword>
<feature type="domain" description="RING-type" evidence="15">
    <location>
        <begin position="573"/>
        <end position="611"/>
    </location>
</feature>
<evidence type="ECO:0000256" key="12">
    <source>
        <dbReference type="ARBA" id="ARBA00023136"/>
    </source>
</evidence>
<keyword evidence="10" id="KW-0653">Protein transport</keyword>
<comment type="pathway">
    <text evidence="2">Protein modification; protein ubiquitination.</text>
</comment>
<dbReference type="GO" id="GO:0005778">
    <property type="term" value="C:peroxisomal membrane"/>
    <property type="evidence" value="ECO:0007669"/>
    <property type="project" value="UniProtKB-SubCell"/>
</dbReference>
<dbReference type="CDD" id="cd16451">
    <property type="entry name" value="mRING_PEX12"/>
    <property type="match status" value="1"/>
</dbReference>
<dbReference type="GO" id="GO:1990429">
    <property type="term" value="C:peroxisomal importomer complex"/>
    <property type="evidence" value="ECO:0007669"/>
    <property type="project" value="TreeGrafter"/>
</dbReference>
<dbReference type="InterPro" id="IPR018957">
    <property type="entry name" value="Znf_C3HC4_RING-type"/>
</dbReference>
<keyword evidence="17" id="KW-1185">Reference proteome</keyword>
<evidence type="ECO:0000313" key="17">
    <source>
        <dbReference type="Proteomes" id="UP000759131"/>
    </source>
</evidence>
<keyword evidence="7" id="KW-0479">Metal-binding</keyword>
<dbReference type="InterPro" id="IPR013083">
    <property type="entry name" value="Znf_RING/FYVE/PHD"/>
</dbReference>
<dbReference type="PANTHER" id="PTHR12888">
    <property type="entry name" value="PEROXISOME ASSEMBLY PROTEIN 12 PEROXIN-12"/>
    <property type="match status" value="1"/>
</dbReference>
<evidence type="ECO:0000256" key="9">
    <source>
        <dbReference type="ARBA" id="ARBA00022833"/>
    </source>
</evidence>
<sequence length="628" mass="71593">QSMAESSAANRVNAQSVVTSETNPSIFEVLAQQSLADGLRRAANYLINILYTNNTEKFDFWYKNFDEIYLLADICVQFCHLKAFNASFAEHFYSLKRISADKTRHRVLNGRQVLTSLALLTAFPYIKAKFDSLYARLKLRELESQTTDQLNRQRLFVRAYPTILTFCRLLSLYYEISYAVDRNPYHSPLVRLAGVRLINLEDTDFKAPTDQLMYISLILYTNNTEKFDFWYKNFDEIYLLADICVQFCHLKAFNASFAEHFYSLKRISADKIRHRVLNGRQVLTSLALLTAFPYIKAKFDSLYARLKLRELESQTTDQLNRQQLFVRAYPTILTFCRLLSLYYEISYAVDRNPYHSPLVRLAGVRLINLEDTDFKAPTDQLMSAIEAPRDLFSRFARLSVTATKCLATGFAAGLSVSAFFIQFLDYWYSTDMYAHSFAPLPIPPAPPKIEIDIPVEKCPICLNVRQNDTALMTSGFVFCYAFAVRSLAIRRPPISSSNSIHPTPDRILPFIGLSVTATKCLATGFAAGLSVSAFFIQFLDYWYSTDMYAHSFAPLPIPPAPPKIEIDIPVEKCPICLNVRQNDTALMTSGFVFCYACIINHLKVNSRCPVTGYPTATDQLIKLYPPDA</sequence>
<evidence type="ECO:0000256" key="8">
    <source>
        <dbReference type="ARBA" id="ARBA00022771"/>
    </source>
</evidence>
<evidence type="ECO:0000256" key="6">
    <source>
        <dbReference type="ARBA" id="ARBA00022692"/>
    </source>
</evidence>
<dbReference type="GO" id="GO:0006513">
    <property type="term" value="P:protein monoubiquitination"/>
    <property type="evidence" value="ECO:0007669"/>
    <property type="project" value="TreeGrafter"/>
</dbReference>
<evidence type="ECO:0000256" key="5">
    <source>
        <dbReference type="ARBA" id="ARBA00022448"/>
    </source>
</evidence>
<keyword evidence="11" id="KW-1133">Transmembrane helix</keyword>
<evidence type="ECO:0000256" key="10">
    <source>
        <dbReference type="ARBA" id="ARBA00022927"/>
    </source>
</evidence>
<evidence type="ECO:0000256" key="13">
    <source>
        <dbReference type="ARBA" id="ARBA00023140"/>
    </source>
</evidence>
<dbReference type="GO" id="GO:0008270">
    <property type="term" value="F:zinc ion binding"/>
    <property type="evidence" value="ECO:0007669"/>
    <property type="project" value="UniProtKB-KW"/>
</dbReference>
<dbReference type="Pfam" id="PF00097">
    <property type="entry name" value="zf-C3HC4"/>
    <property type="match status" value="1"/>
</dbReference>
<dbReference type="GO" id="GO:0004842">
    <property type="term" value="F:ubiquitin-protein transferase activity"/>
    <property type="evidence" value="ECO:0007669"/>
    <property type="project" value="TreeGrafter"/>
</dbReference>
<dbReference type="InterPro" id="IPR006845">
    <property type="entry name" value="Pex_N"/>
</dbReference>
<evidence type="ECO:0000256" key="3">
    <source>
        <dbReference type="ARBA" id="ARBA00008704"/>
    </source>
</evidence>
<dbReference type="Gene3D" id="3.30.40.10">
    <property type="entry name" value="Zinc/RING finger domain, C3HC4 (zinc finger)"/>
    <property type="match status" value="1"/>
</dbReference>
<dbReference type="OrthoDB" id="107372at2759"/>
<dbReference type="SMART" id="SM00184">
    <property type="entry name" value="RING"/>
    <property type="match status" value="1"/>
</dbReference>